<accession>A0AAD9QA91</accession>
<sequence>MDHKGDVVVNQVQKDKSSCSCHVPLNFEPVEVTRNLLQDEDCTFKVVSPRLFKPWHDIKMLIPLVFKFQPPKLSLDTLQTLKQSSIVNNETPLGQALDLMVFSPGYSGKLCFKLQPGKCSASKYECNNCLTSCRPGNSSWPRSVAVMNDMVEMNKSEEQGFNSSSKSKVQDEVWVYCDFQHSLKVRSTLEKAFKITGALHFHVHPVGVVMQL</sequence>
<reference evidence="1" key="1">
    <citation type="journal article" date="2023" name="G3 (Bethesda)">
        <title>Whole genome assembly and annotation of the endangered Caribbean coral Acropora cervicornis.</title>
        <authorList>
            <person name="Selwyn J.D."/>
            <person name="Vollmer S.V."/>
        </authorList>
    </citation>
    <scope>NUCLEOTIDE SEQUENCE</scope>
    <source>
        <strain evidence="1">K2</strain>
    </source>
</reference>
<dbReference type="EMBL" id="JARQWQ010000048">
    <property type="protein sequence ID" value="KAK2557591.1"/>
    <property type="molecule type" value="Genomic_DNA"/>
</dbReference>
<proteinExistence type="predicted"/>
<organism evidence="1 2">
    <name type="scientific">Acropora cervicornis</name>
    <name type="common">Staghorn coral</name>
    <dbReference type="NCBI Taxonomy" id="6130"/>
    <lineage>
        <taxon>Eukaryota</taxon>
        <taxon>Metazoa</taxon>
        <taxon>Cnidaria</taxon>
        <taxon>Anthozoa</taxon>
        <taxon>Hexacorallia</taxon>
        <taxon>Scleractinia</taxon>
        <taxon>Astrocoeniina</taxon>
        <taxon>Acroporidae</taxon>
        <taxon>Acropora</taxon>
    </lineage>
</organism>
<reference evidence="1" key="2">
    <citation type="journal article" date="2023" name="Science">
        <title>Genomic signatures of disease resistance in endangered staghorn corals.</title>
        <authorList>
            <person name="Vollmer S.V."/>
            <person name="Selwyn J.D."/>
            <person name="Despard B.A."/>
            <person name="Roesel C.L."/>
        </authorList>
    </citation>
    <scope>NUCLEOTIDE SEQUENCE</scope>
    <source>
        <strain evidence="1">K2</strain>
    </source>
</reference>
<name>A0AAD9QA91_ACRCE</name>
<evidence type="ECO:0000313" key="1">
    <source>
        <dbReference type="EMBL" id="KAK2557591.1"/>
    </source>
</evidence>
<keyword evidence="2" id="KW-1185">Reference proteome</keyword>
<dbReference type="AlphaFoldDB" id="A0AAD9QA91"/>
<protein>
    <submittedName>
        <fullName evidence="1">Uncharacterized protein</fullName>
    </submittedName>
</protein>
<evidence type="ECO:0000313" key="2">
    <source>
        <dbReference type="Proteomes" id="UP001249851"/>
    </source>
</evidence>
<comment type="caution">
    <text evidence="1">The sequence shown here is derived from an EMBL/GenBank/DDBJ whole genome shotgun (WGS) entry which is preliminary data.</text>
</comment>
<gene>
    <name evidence="1" type="ORF">P5673_019941</name>
</gene>
<dbReference type="Proteomes" id="UP001249851">
    <property type="component" value="Unassembled WGS sequence"/>
</dbReference>